<evidence type="ECO:0000256" key="1">
    <source>
        <dbReference type="SAM" id="Coils"/>
    </source>
</evidence>
<proteinExistence type="predicted"/>
<organism evidence="2 3">
    <name type="scientific">Racocetra fulgida</name>
    <dbReference type="NCBI Taxonomy" id="60492"/>
    <lineage>
        <taxon>Eukaryota</taxon>
        <taxon>Fungi</taxon>
        <taxon>Fungi incertae sedis</taxon>
        <taxon>Mucoromycota</taxon>
        <taxon>Glomeromycotina</taxon>
        <taxon>Glomeromycetes</taxon>
        <taxon>Diversisporales</taxon>
        <taxon>Gigasporaceae</taxon>
        <taxon>Racocetra</taxon>
    </lineage>
</organism>
<name>A0A9N8VVT8_9GLOM</name>
<evidence type="ECO:0000313" key="3">
    <source>
        <dbReference type="Proteomes" id="UP000789396"/>
    </source>
</evidence>
<reference evidence="2" key="1">
    <citation type="submission" date="2021-06" db="EMBL/GenBank/DDBJ databases">
        <authorList>
            <person name="Kallberg Y."/>
            <person name="Tangrot J."/>
            <person name="Rosling A."/>
        </authorList>
    </citation>
    <scope>NUCLEOTIDE SEQUENCE</scope>
    <source>
        <strain evidence="2">IN212</strain>
    </source>
</reference>
<protein>
    <submittedName>
        <fullName evidence="2">496_t:CDS:1</fullName>
    </submittedName>
</protein>
<dbReference type="AlphaFoldDB" id="A0A9N8VVT8"/>
<dbReference type="Proteomes" id="UP000789396">
    <property type="component" value="Unassembled WGS sequence"/>
</dbReference>
<keyword evidence="3" id="KW-1185">Reference proteome</keyword>
<dbReference type="EMBL" id="CAJVPZ010000409">
    <property type="protein sequence ID" value="CAG8464271.1"/>
    <property type="molecule type" value="Genomic_DNA"/>
</dbReference>
<gene>
    <name evidence="2" type="ORF">RFULGI_LOCUS822</name>
</gene>
<feature type="coiled-coil region" evidence="1">
    <location>
        <begin position="95"/>
        <end position="129"/>
    </location>
</feature>
<evidence type="ECO:0000313" key="2">
    <source>
        <dbReference type="EMBL" id="CAG8464271.1"/>
    </source>
</evidence>
<sequence length="231" mass="27696">MKKRVAFGTNNKRLRHDDFSSALSTKNNRNYSFKVQNQTVFKPNILPTQASSTKNNTYRYYNFQNRIGDNKEQVKREEYQTDASSLLNYTCIGMNQETNKQIISLDYQLEFLNKEIECVKEQVKRLEYQDVFEKSKLVVKLNAIDKFIEFLKNETRYINIDFSQQYKNIRDLQQDIDVKYYTHYIEYDFSHQFENICEDIRALQRDIKDVKYGRDYNIYDGVCCIDGVWAN</sequence>
<accession>A0A9N8VVT8</accession>
<comment type="caution">
    <text evidence="2">The sequence shown here is derived from an EMBL/GenBank/DDBJ whole genome shotgun (WGS) entry which is preliminary data.</text>
</comment>
<keyword evidence="1" id="KW-0175">Coiled coil</keyword>